<organism evidence="2 3">
    <name type="scientific">Oryza sativa subsp. japonica</name>
    <name type="common">Rice</name>
    <dbReference type="NCBI Taxonomy" id="39947"/>
    <lineage>
        <taxon>Eukaryota</taxon>
        <taxon>Viridiplantae</taxon>
        <taxon>Streptophyta</taxon>
        <taxon>Embryophyta</taxon>
        <taxon>Tracheophyta</taxon>
        <taxon>Spermatophyta</taxon>
        <taxon>Magnoliopsida</taxon>
        <taxon>Liliopsida</taxon>
        <taxon>Poales</taxon>
        <taxon>Poaceae</taxon>
        <taxon>BOP clade</taxon>
        <taxon>Oryzoideae</taxon>
        <taxon>Oryzeae</taxon>
        <taxon>Oryzinae</taxon>
        <taxon>Oryza</taxon>
        <taxon>Oryza sativa</taxon>
    </lineage>
</organism>
<protein>
    <submittedName>
        <fullName evidence="2">Os01g0886350 protein</fullName>
    </submittedName>
</protein>
<accession>A0A0P0VBF7</accession>
<evidence type="ECO:0000313" key="3">
    <source>
        <dbReference type="Proteomes" id="UP000000763"/>
    </source>
</evidence>
<evidence type="ECO:0000256" key="1">
    <source>
        <dbReference type="SAM" id="Phobius"/>
    </source>
</evidence>
<dbReference type="AlphaFoldDB" id="A0A0P0VBF7"/>
<dbReference type="Gramene" id="Os01t0886350-01">
    <property type="protein sequence ID" value="Os01t0886350-01"/>
    <property type="gene ID" value="Os01g0886350"/>
</dbReference>
<reference evidence="3" key="2">
    <citation type="journal article" date="2008" name="Nucleic Acids Res.">
        <title>The rice annotation project database (RAP-DB): 2008 update.</title>
        <authorList>
            <consortium name="The rice annotation project (RAP)"/>
        </authorList>
    </citation>
    <scope>GENOME REANNOTATION</scope>
    <source>
        <strain evidence="3">cv. Nipponbare</strain>
    </source>
</reference>
<keyword evidence="1" id="KW-0472">Membrane</keyword>
<feature type="transmembrane region" description="Helical" evidence="1">
    <location>
        <begin position="20"/>
        <end position="40"/>
    </location>
</feature>
<gene>
    <name evidence="2" type="ordered locus">Os01g0886350</name>
</gene>
<keyword evidence="1" id="KW-1133">Transmembrane helix</keyword>
<feature type="transmembrane region" description="Helical" evidence="1">
    <location>
        <begin position="52"/>
        <end position="73"/>
    </location>
</feature>
<dbReference type="KEGG" id="dosa:Os01g0886350"/>
<proteinExistence type="predicted"/>
<dbReference type="EMBL" id="AP008207">
    <property type="protein sequence ID" value="BAH91413.1"/>
    <property type="molecule type" value="Genomic_DNA"/>
</dbReference>
<sequence length="117" mass="13432">MQFSFVLIHKGNIIPTIKCLALESWVLFIAICFEIQYFQFSDCWISSCSHQFPAPIYLLAVLFTQAIGLVTALDDVWSTTYNLFRKGACTTDNACFYNKFCTFCWLISIGSHFSKKK</sequence>
<reference evidence="2 3" key="1">
    <citation type="journal article" date="2005" name="Nature">
        <title>The map-based sequence of the rice genome.</title>
        <authorList>
            <consortium name="International rice genome sequencing project (IRGSP)"/>
            <person name="Matsumoto T."/>
            <person name="Wu J."/>
            <person name="Kanamori H."/>
            <person name="Katayose Y."/>
            <person name="Fujisawa M."/>
            <person name="Namiki N."/>
            <person name="Mizuno H."/>
            <person name="Yamamoto K."/>
            <person name="Antonio B.A."/>
            <person name="Baba T."/>
            <person name="Sakata K."/>
            <person name="Nagamura Y."/>
            <person name="Aoki H."/>
            <person name="Arikawa K."/>
            <person name="Arita K."/>
            <person name="Bito T."/>
            <person name="Chiden Y."/>
            <person name="Fujitsuka N."/>
            <person name="Fukunaka R."/>
            <person name="Hamada M."/>
            <person name="Harada C."/>
            <person name="Hayashi A."/>
            <person name="Hijishita S."/>
            <person name="Honda M."/>
            <person name="Hosokawa S."/>
            <person name="Ichikawa Y."/>
            <person name="Idonuma A."/>
            <person name="Iijima M."/>
            <person name="Ikeda M."/>
            <person name="Ikeno M."/>
            <person name="Ito K."/>
            <person name="Ito S."/>
            <person name="Ito T."/>
            <person name="Ito Y."/>
            <person name="Ito Y."/>
            <person name="Iwabuchi A."/>
            <person name="Kamiya K."/>
            <person name="Karasawa W."/>
            <person name="Kurita K."/>
            <person name="Katagiri S."/>
            <person name="Kikuta A."/>
            <person name="Kobayashi H."/>
            <person name="Kobayashi N."/>
            <person name="Machita K."/>
            <person name="Maehara T."/>
            <person name="Masukawa M."/>
            <person name="Mizubayashi T."/>
            <person name="Mukai Y."/>
            <person name="Nagasaki H."/>
            <person name="Nagata Y."/>
            <person name="Naito S."/>
            <person name="Nakashima M."/>
            <person name="Nakama Y."/>
            <person name="Nakamichi Y."/>
            <person name="Nakamura M."/>
            <person name="Meguro A."/>
            <person name="Negishi M."/>
            <person name="Ohta I."/>
            <person name="Ohta T."/>
            <person name="Okamoto M."/>
            <person name="Ono N."/>
            <person name="Saji S."/>
            <person name="Sakaguchi M."/>
            <person name="Sakai K."/>
            <person name="Shibata M."/>
            <person name="Shimokawa T."/>
            <person name="Song J."/>
            <person name="Takazaki Y."/>
            <person name="Terasawa K."/>
            <person name="Tsugane M."/>
            <person name="Tsuji K."/>
            <person name="Ueda S."/>
            <person name="Waki K."/>
            <person name="Yamagata H."/>
            <person name="Yamamoto M."/>
            <person name="Yamamoto S."/>
            <person name="Yamane H."/>
            <person name="Yoshiki S."/>
            <person name="Yoshihara R."/>
            <person name="Yukawa K."/>
            <person name="Zhong H."/>
            <person name="Yano M."/>
            <person name="Yuan Q."/>
            <person name="Ouyang S."/>
            <person name="Liu J."/>
            <person name="Jones K.M."/>
            <person name="Gansberger K."/>
            <person name="Moffat K."/>
            <person name="Hill J."/>
            <person name="Bera J."/>
            <person name="Fadrosh D."/>
            <person name="Jin S."/>
            <person name="Johri S."/>
            <person name="Kim M."/>
            <person name="Overton L."/>
            <person name="Reardon M."/>
            <person name="Tsitrin T."/>
            <person name="Vuong H."/>
            <person name="Weaver B."/>
            <person name="Ciecko A."/>
            <person name="Tallon L."/>
            <person name="Jackson J."/>
            <person name="Pai G."/>
            <person name="Aken S.V."/>
            <person name="Utterback T."/>
            <person name="Reidmuller S."/>
            <person name="Feldblyum T."/>
            <person name="Hsiao J."/>
            <person name="Zismann V."/>
            <person name="Iobst S."/>
            <person name="de Vazeille A.R."/>
            <person name="Buell C.R."/>
            <person name="Ying K."/>
            <person name="Li Y."/>
            <person name="Lu T."/>
            <person name="Huang Y."/>
            <person name="Zhao Q."/>
            <person name="Feng Q."/>
            <person name="Zhang L."/>
            <person name="Zhu J."/>
            <person name="Weng Q."/>
            <person name="Mu J."/>
            <person name="Lu Y."/>
            <person name="Fan D."/>
            <person name="Liu Y."/>
            <person name="Guan J."/>
            <person name="Zhang Y."/>
            <person name="Yu S."/>
            <person name="Liu X."/>
            <person name="Zhang Y."/>
            <person name="Hong G."/>
            <person name="Han B."/>
            <person name="Choisne N."/>
            <person name="Demange N."/>
            <person name="Orjeda G."/>
            <person name="Samain S."/>
            <person name="Cattolico L."/>
            <person name="Pelletier E."/>
            <person name="Couloux A."/>
            <person name="Segurens B."/>
            <person name="Wincker P."/>
            <person name="D'Hont A."/>
            <person name="Scarpelli C."/>
            <person name="Weissenbach J."/>
            <person name="Salanoubat M."/>
            <person name="Quetier F."/>
            <person name="Yu Y."/>
            <person name="Kim H.R."/>
            <person name="Rambo T."/>
            <person name="Currie J."/>
            <person name="Collura K."/>
            <person name="Luo M."/>
            <person name="Yang T."/>
            <person name="Ammiraju J.S.S."/>
            <person name="Engler F."/>
            <person name="Soderlund C."/>
            <person name="Wing R.A."/>
            <person name="Palmer L.E."/>
            <person name="de la Bastide M."/>
            <person name="Spiegel L."/>
            <person name="Nascimento L."/>
            <person name="Zutavern T."/>
            <person name="O'Shaughnessy A."/>
            <person name="Dike S."/>
            <person name="Dedhia N."/>
            <person name="Preston R."/>
            <person name="Balija V."/>
            <person name="McCombie W.R."/>
            <person name="Chow T."/>
            <person name="Chen H."/>
            <person name="Chung M."/>
            <person name="Chen C."/>
            <person name="Shaw J."/>
            <person name="Wu H."/>
            <person name="Hsiao K."/>
            <person name="Chao Y."/>
            <person name="Chu M."/>
            <person name="Cheng C."/>
            <person name="Hour A."/>
            <person name="Lee P."/>
            <person name="Lin S."/>
            <person name="Lin Y."/>
            <person name="Liou J."/>
            <person name="Liu S."/>
            <person name="Hsing Y."/>
            <person name="Raghuvanshi S."/>
            <person name="Mohanty A."/>
            <person name="Bharti A.K."/>
            <person name="Gaur A."/>
            <person name="Gupta V."/>
            <person name="Kumar D."/>
            <person name="Ravi V."/>
            <person name="Vij S."/>
            <person name="Kapur A."/>
            <person name="Khurana P."/>
            <person name="Khurana P."/>
            <person name="Khurana J.P."/>
            <person name="Tyagi A.K."/>
            <person name="Gaikwad K."/>
            <person name="Singh A."/>
            <person name="Dalal V."/>
            <person name="Srivastava S."/>
            <person name="Dixit A."/>
            <person name="Pal A.K."/>
            <person name="Ghazi I.A."/>
            <person name="Yadav M."/>
            <person name="Pandit A."/>
            <person name="Bhargava A."/>
            <person name="Sureshbabu K."/>
            <person name="Batra K."/>
            <person name="Sharma T.R."/>
            <person name="Mohapatra T."/>
            <person name="Singh N.K."/>
            <person name="Messing J."/>
            <person name="Nelson A.B."/>
            <person name="Fuks G."/>
            <person name="Kavchok S."/>
            <person name="Keizer G."/>
            <person name="Linton E."/>
            <person name="Llaca V."/>
            <person name="Song R."/>
            <person name="Tanyolac B."/>
            <person name="Young S."/>
            <person name="Ho-Il K."/>
            <person name="Hahn J.H."/>
            <person name="Sangsakoo G."/>
            <person name="Vanavichit A."/>
            <person name="de Mattos Luiz.A.T."/>
            <person name="Zimmer P.D."/>
            <person name="Malone G."/>
            <person name="Dellagostin O."/>
            <person name="de Oliveira A.C."/>
            <person name="Bevan M."/>
            <person name="Bancroft I."/>
            <person name="Minx P."/>
            <person name="Cordum H."/>
            <person name="Wilson R."/>
            <person name="Cheng Z."/>
            <person name="Jin W."/>
            <person name="Jiang J."/>
            <person name="Leong S.A."/>
            <person name="Iwama H."/>
            <person name="Gojobori T."/>
            <person name="Itoh T."/>
            <person name="Niimura Y."/>
            <person name="Fujii Y."/>
            <person name="Habara T."/>
            <person name="Sakai H."/>
            <person name="Sato Y."/>
            <person name="Wilson G."/>
            <person name="Kumar K."/>
            <person name="McCouch S."/>
            <person name="Juretic N."/>
            <person name="Hoen D."/>
            <person name="Wright S."/>
            <person name="Bruskiewich R."/>
            <person name="Bureau T."/>
            <person name="Miyao A."/>
            <person name="Hirochika H."/>
            <person name="Nishikawa T."/>
            <person name="Kadowaki K."/>
            <person name="Sugiura M."/>
            <person name="Burr B."/>
            <person name="Sasaki T."/>
        </authorList>
    </citation>
    <scope>NUCLEOTIDE SEQUENCE [LARGE SCALE GENOMIC DNA]</scope>
    <source>
        <strain evidence="3">cv. Nipponbare</strain>
    </source>
</reference>
<name>A0A0P0VBF7_ORYSJ</name>
<keyword evidence="1" id="KW-0812">Transmembrane</keyword>
<evidence type="ECO:0000313" key="2">
    <source>
        <dbReference type="EMBL" id="BAH91413.1"/>
    </source>
</evidence>
<dbReference type="Proteomes" id="UP000000763">
    <property type="component" value="Chromosome 1"/>
</dbReference>